<dbReference type="OrthoDB" id="66844at2157"/>
<dbReference type="PANTHER" id="PTHR36166:SF1">
    <property type="entry name" value="SRPBCC DOMAIN-CONTAINING PROTEIN"/>
    <property type="match status" value="1"/>
</dbReference>
<gene>
    <name evidence="1" type="ORF">NARC_100038</name>
</gene>
<keyword evidence="2" id="KW-1185">Reference proteome</keyword>
<evidence type="ECO:0000313" key="2">
    <source>
        <dbReference type="Proteomes" id="UP000315289"/>
    </source>
</evidence>
<dbReference type="Pfam" id="PF10604">
    <property type="entry name" value="Polyketide_cyc2"/>
    <property type="match status" value="1"/>
</dbReference>
<dbReference type="EMBL" id="VOAH01000010">
    <property type="protein sequence ID" value="TVP39976.1"/>
    <property type="molecule type" value="Genomic_DNA"/>
</dbReference>
<dbReference type="InterPro" id="IPR019587">
    <property type="entry name" value="Polyketide_cyclase/dehydratase"/>
</dbReference>
<dbReference type="Proteomes" id="UP000315289">
    <property type="component" value="Unassembled WGS sequence"/>
</dbReference>
<dbReference type="SUPFAM" id="SSF55961">
    <property type="entry name" value="Bet v1-like"/>
    <property type="match status" value="1"/>
</dbReference>
<dbReference type="Gene3D" id="3.30.530.20">
    <property type="match status" value="1"/>
</dbReference>
<evidence type="ECO:0000313" key="1">
    <source>
        <dbReference type="EMBL" id="TVP39976.1"/>
    </source>
</evidence>
<name>A0A557STN8_9ARCH</name>
<dbReference type="AlphaFoldDB" id="A0A557STN8"/>
<dbReference type="RefSeq" id="WP_144732286.1">
    <property type="nucleotide sequence ID" value="NZ_ML675586.1"/>
</dbReference>
<accession>A0A557STN8</accession>
<protein>
    <recommendedName>
        <fullName evidence="3">Polyketide cyclase/dehydrase</fullName>
    </recommendedName>
</protein>
<dbReference type="CDD" id="cd07822">
    <property type="entry name" value="SRPBCC_4"/>
    <property type="match status" value="1"/>
</dbReference>
<organism evidence="1 2">
    <name type="scientific">Candidatus Nitrosocosmicus arcticus</name>
    <dbReference type="NCBI Taxonomy" id="2035267"/>
    <lineage>
        <taxon>Archaea</taxon>
        <taxon>Nitrososphaerota</taxon>
        <taxon>Nitrososphaeria</taxon>
        <taxon>Nitrososphaerales</taxon>
        <taxon>Nitrososphaeraceae</taxon>
        <taxon>Candidatus Nitrosocosmicus</taxon>
    </lineage>
</organism>
<dbReference type="InterPro" id="IPR023393">
    <property type="entry name" value="START-like_dom_sf"/>
</dbReference>
<sequence>MKEILTEIDINASASKTWEVLTDFRNFPQWNPFICQIDGTPNVGTKLKIYLHTSGGKNRTYQPTVTKVESNRELRWYGKSFIPGFFNGEHIFIIDSMETNRVHFVHKEIFTGILVSVIGNSLDKDMYQSFIEMNDALKQRVEQMAI</sequence>
<proteinExistence type="predicted"/>
<dbReference type="PANTHER" id="PTHR36166">
    <property type="entry name" value="CHROMOSOME 9, WHOLE GENOME SHOTGUN SEQUENCE"/>
    <property type="match status" value="1"/>
</dbReference>
<evidence type="ECO:0008006" key="3">
    <source>
        <dbReference type="Google" id="ProtNLM"/>
    </source>
</evidence>
<reference evidence="1 2" key="1">
    <citation type="journal article" date="2019" name="Front. Microbiol.">
        <title>Ammonia Oxidation by the Arctic Terrestrial Thaumarchaeote Candidatus Nitrosocosmicus arcticus Is Stimulated by Increasing Temperatures.</title>
        <authorList>
            <person name="Alves R.J.E."/>
            <person name="Kerou M."/>
            <person name="Zappe A."/>
            <person name="Bittner R."/>
            <person name="Abby S.S."/>
            <person name="Schmidt H.A."/>
            <person name="Pfeifer K."/>
            <person name="Schleper C."/>
        </authorList>
    </citation>
    <scope>NUCLEOTIDE SEQUENCE [LARGE SCALE GENOMIC DNA]</scope>
    <source>
        <strain evidence="1 2">Kfb</strain>
    </source>
</reference>
<comment type="caution">
    <text evidence="1">The sequence shown here is derived from an EMBL/GenBank/DDBJ whole genome shotgun (WGS) entry which is preliminary data.</text>
</comment>